<feature type="compositionally biased region" description="Low complexity" evidence="1">
    <location>
        <begin position="173"/>
        <end position="191"/>
    </location>
</feature>
<proteinExistence type="predicted"/>
<gene>
    <name evidence="2" type="ORF">GEV33_009833</name>
</gene>
<keyword evidence="3" id="KW-1185">Reference proteome</keyword>
<feature type="region of interest" description="Disordered" evidence="1">
    <location>
        <begin position="152"/>
        <end position="191"/>
    </location>
</feature>
<protein>
    <submittedName>
        <fullName evidence="2">Uncharacterized protein</fullName>
    </submittedName>
</protein>
<evidence type="ECO:0000313" key="2">
    <source>
        <dbReference type="EMBL" id="KAH0812959.1"/>
    </source>
</evidence>
<sequence length="230" mass="25242">MILIYRRHSGRRGSSAQLRVLWVDDRWRQCASVTRASGRLRYKEPGGVAKLLCKLVQPFSVRCECEFPSGFIFLHKLVVPPYDYMLNDDKTLLNGGIFRGSGNIYFDTMPFGVAIFSPAGSDPPLIFVCRPDQSDPEPLPFFEDRVFAPAPDVTRRMGSPKVGGKPEAPGSPPYYRSTSATSSSSNSASSSEYSRFTRISGGALPGLIYRDTAALIIPTRINGIAVLLAV</sequence>
<dbReference type="AlphaFoldDB" id="A0A8J6HE24"/>
<reference evidence="2" key="1">
    <citation type="journal article" date="2020" name="J Insects Food Feed">
        <title>The yellow mealworm (Tenebrio molitor) genome: a resource for the emerging insects as food and feed industry.</title>
        <authorList>
            <person name="Eriksson T."/>
            <person name="Andere A."/>
            <person name="Kelstrup H."/>
            <person name="Emery V."/>
            <person name="Picard C."/>
        </authorList>
    </citation>
    <scope>NUCLEOTIDE SEQUENCE</scope>
    <source>
        <strain evidence="2">Stoneville</strain>
        <tissue evidence="2">Whole head</tissue>
    </source>
</reference>
<organism evidence="2 3">
    <name type="scientific">Tenebrio molitor</name>
    <name type="common">Yellow mealworm beetle</name>
    <dbReference type="NCBI Taxonomy" id="7067"/>
    <lineage>
        <taxon>Eukaryota</taxon>
        <taxon>Metazoa</taxon>
        <taxon>Ecdysozoa</taxon>
        <taxon>Arthropoda</taxon>
        <taxon>Hexapoda</taxon>
        <taxon>Insecta</taxon>
        <taxon>Pterygota</taxon>
        <taxon>Neoptera</taxon>
        <taxon>Endopterygota</taxon>
        <taxon>Coleoptera</taxon>
        <taxon>Polyphaga</taxon>
        <taxon>Cucujiformia</taxon>
        <taxon>Tenebrionidae</taxon>
        <taxon>Tenebrio</taxon>
    </lineage>
</organism>
<reference evidence="2" key="2">
    <citation type="submission" date="2021-08" db="EMBL/GenBank/DDBJ databases">
        <authorList>
            <person name="Eriksson T."/>
        </authorList>
    </citation>
    <scope>NUCLEOTIDE SEQUENCE</scope>
    <source>
        <strain evidence="2">Stoneville</strain>
        <tissue evidence="2">Whole head</tissue>
    </source>
</reference>
<dbReference type="EMBL" id="JABDTM020025678">
    <property type="protein sequence ID" value="KAH0812959.1"/>
    <property type="molecule type" value="Genomic_DNA"/>
</dbReference>
<evidence type="ECO:0000256" key="1">
    <source>
        <dbReference type="SAM" id="MobiDB-lite"/>
    </source>
</evidence>
<comment type="caution">
    <text evidence="2">The sequence shown here is derived from an EMBL/GenBank/DDBJ whole genome shotgun (WGS) entry which is preliminary data.</text>
</comment>
<evidence type="ECO:0000313" key="3">
    <source>
        <dbReference type="Proteomes" id="UP000719412"/>
    </source>
</evidence>
<name>A0A8J6HE24_TENMO</name>
<accession>A0A8J6HE24</accession>
<dbReference type="Proteomes" id="UP000719412">
    <property type="component" value="Unassembled WGS sequence"/>
</dbReference>